<evidence type="ECO:0000256" key="4">
    <source>
        <dbReference type="ARBA" id="ARBA00022801"/>
    </source>
</evidence>
<dbReference type="GO" id="GO:0008955">
    <property type="term" value="F:peptidoglycan glycosyltransferase activity"/>
    <property type="evidence" value="ECO:0007669"/>
    <property type="project" value="UniProtKB-EC"/>
</dbReference>
<feature type="domain" description="Glycosyl transferase family 51" evidence="10">
    <location>
        <begin position="1"/>
        <end position="43"/>
    </location>
</feature>
<dbReference type="InterPro" id="IPR050515">
    <property type="entry name" value="Beta-lactam/transpept"/>
</dbReference>
<keyword evidence="6" id="KW-0511">Multifunctional enzyme</keyword>
<evidence type="ECO:0000259" key="9">
    <source>
        <dbReference type="Pfam" id="PF00905"/>
    </source>
</evidence>
<dbReference type="GO" id="GO:0071555">
    <property type="term" value="P:cell wall organization"/>
    <property type="evidence" value="ECO:0007669"/>
    <property type="project" value="TreeGrafter"/>
</dbReference>
<comment type="catalytic activity">
    <reaction evidence="8">
        <text>[GlcNAc-(1-&gt;4)-Mur2Ac(oyl-L-Ala-gamma-D-Glu-L-Lys-D-Ala-D-Ala)](n)-di-trans,octa-cis-undecaprenyl diphosphate + beta-D-GlcNAc-(1-&gt;4)-Mur2Ac(oyl-L-Ala-gamma-D-Glu-L-Lys-D-Ala-D-Ala)-di-trans,octa-cis-undecaprenyl diphosphate = [GlcNAc-(1-&gt;4)-Mur2Ac(oyl-L-Ala-gamma-D-Glu-L-Lys-D-Ala-D-Ala)](n+1)-di-trans,octa-cis-undecaprenyl diphosphate + di-trans,octa-cis-undecaprenyl diphosphate + H(+)</text>
        <dbReference type="Rhea" id="RHEA:23708"/>
        <dbReference type="Rhea" id="RHEA-COMP:9602"/>
        <dbReference type="Rhea" id="RHEA-COMP:9603"/>
        <dbReference type="ChEBI" id="CHEBI:15378"/>
        <dbReference type="ChEBI" id="CHEBI:58405"/>
        <dbReference type="ChEBI" id="CHEBI:60033"/>
        <dbReference type="ChEBI" id="CHEBI:78435"/>
        <dbReference type="EC" id="2.4.99.28"/>
    </reaction>
</comment>
<dbReference type="PANTHER" id="PTHR30627">
    <property type="entry name" value="PEPTIDOGLYCAN D,D-TRANSPEPTIDASE"/>
    <property type="match status" value="1"/>
</dbReference>
<evidence type="ECO:0000256" key="5">
    <source>
        <dbReference type="ARBA" id="ARBA00023136"/>
    </source>
</evidence>
<evidence type="ECO:0000256" key="3">
    <source>
        <dbReference type="ARBA" id="ARBA00022670"/>
    </source>
</evidence>
<dbReference type="GO" id="GO:0005886">
    <property type="term" value="C:plasma membrane"/>
    <property type="evidence" value="ECO:0007669"/>
    <property type="project" value="TreeGrafter"/>
</dbReference>
<dbReference type="SUPFAM" id="SSF56601">
    <property type="entry name" value="beta-lactamase/transpeptidase-like"/>
    <property type="match status" value="1"/>
</dbReference>
<dbReference type="GO" id="GO:0006508">
    <property type="term" value="P:proteolysis"/>
    <property type="evidence" value="ECO:0007669"/>
    <property type="project" value="UniProtKB-KW"/>
</dbReference>
<proteinExistence type="predicted"/>
<keyword evidence="3" id="KW-0645">Protease</keyword>
<protein>
    <recommendedName>
        <fullName evidence="7">peptidoglycan glycosyltransferase</fullName>
        <ecNumber evidence="7">2.4.99.28</ecNumber>
    </recommendedName>
</protein>
<feature type="non-terminal residue" evidence="11">
    <location>
        <position position="1"/>
    </location>
</feature>
<keyword evidence="5" id="KW-0472">Membrane</keyword>
<evidence type="ECO:0000256" key="7">
    <source>
        <dbReference type="ARBA" id="ARBA00044770"/>
    </source>
</evidence>
<dbReference type="EC" id="2.4.99.28" evidence="7"/>
<keyword evidence="4" id="KW-0378">Hydrolase</keyword>
<dbReference type="InterPro" id="IPR036138">
    <property type="entry name" value="PBP_dimer_sf"/>
</dbReference>
<feature type="domain" description="Penicillin-binding protein transpeptidase" evidence="9">
    <location>
        <begin position="163"/>
        <end position="457"/>
    </location>
</feature>
<dbReference type="InterPro" id="IPR036950">
    <property type="entry name" value="PBP_transglycosylase"/>
</dbReference>
<name>A0A0F9GQY7_9ZZZZ</name>
<keyword evidence="2" id="KW-0121">Carboxypeptidase</keyword>
<dbReference type="GO" id="GO:0004180">
    <property type="term" value="F:carboxypeptidase activity"/>
    <property type="evidence" value="ECO:0007669"/>
    <property type="project" value="UniProtKB-KW"/>
</dbReference>
<dbReference type="SUPFAM" id="SSF53955">
    <property type="entry name" value="Lysozyme-like"/>
    <property type="match status" value="1"/>
</dbReference>
<dbReference type="SUPFAM" id="SSF56519">
    <property type="entry name" value="Penicillin binding protein dimerisation domain"/>
    <property type="match status" value="1"/>
</dbReference>
<dbReference type="GO" id="GO:0008658">
    <property type="term" value="F:penicillin binding"/>
    <property type="evidence" value="ECO:0007669"/>
    <property type="project" value="InterPro"/>
</dbReference>
<dbReference type="AlphaFoldDB" id="A0A0F9GQY7"/>
<dbReference type="PANTHER" id="PTHR30627:SF1">
    <property type="entry name" value="PEPTIDOGLYCAN D,D-TRANSPEPTIDASE FTSI"/>
    <property type="match status" value="1"/>
</dbReference>
<dbReference type="Gene3D" id="3.30.450.330">
    <property type="match status" value="1"/>
</dbReference>
<dbReference type="Pfam" id="PF00912">
    <property type="entry name" value="Transgly"/>
    <property type="match status" value="1"/>
</dbReference>
<dbReference type="EMBL" id="LAZR01019311">
    <property type="protein sequence ID" value="KKL93006.1"/>
    <property type="molecule type" value="Genomic_DNA"/>
</dbReference>
<evidence type="ECO:0000313" key="11">
    <source>
        <dbReference type="EMBL" id="KKL93006.1"/>
    </source>
</evidence>
<reference evidence="11" key="1">
    <citation type="journal article" date="2015" name="Nature">
        <title>Complex archaea that bridge the gap between prokaryotes and eukaryotes.</title>
        <authorList>
            <person name="Spang A."/>
            <person name="Saw J.H."/>
            <person name="Jorgensen S.L."/>
            <person name="Zaremba-Niedzwiedzka K."/>
            <person name="Martijn J."/>
            <person name="Lind A.E."/>
            <person name="van Eijk R."/>
            <person name="Schleper C."/>
            <person name="Guy L."/>
            <person name="Ettema T.J."/>
        </authorList>
    </citation>
    <scope>NUCLEOTIDE SEQUENCE</scope>
</reference>
<comment type="subcellular location">
    <subcellularLocation>
        <location evidence="1">Membrane</location>
    </subcellularLocation>
</comment>
<evidence type="ECO:0000256" key="1">
    <source>
        <dbReference type="ARBA" id="ARBA00004370"/>
    </source>
</evidence>
<dbReference type="InterPro" id="IPR012338">
    <property type="entry name" value="Beta-lactam/transpept-like"/>
</dbReference>
<evidence type="ECO:0000256" key="6">
    <source>
        <dbReference type="ARBA" id="ARBA00023268"/>
    </source>
</evidence>
<evidence type="ECO:0000256" key="8">
    <source>
        <dbReference type="ARBA" id="ARBA00049902"/>
    </source>
</evidence>
<evidence type="ECO:0000259" key="10">
    <source>
        <dbReference type="Pfam" id="PF00912"/>
    </source>
</evidence>
<dbReference type="InterPro" id="IPR001460">
    <property type="entry name" value="PCN-bd_Tpept"/>
</dbReference>
<dbReference type="Gene3D" id="3.90.1310.10">
    <property type="entry name" value="Penicillin-binding protein 2a (Domain 2)"/>
    <property type="match status" value="1"/>
</dbReference>
<dbReference type="Gene3D" id="3.40.710.10">
    <property type="entry name" value="DD-peptidase/beta-lactamase superfamily"/>
    <property type="match status" value="1"/>
</dbReference>
<dbReference type="Pfam" id="PF00905">
    <property type="entry name" value="Transpeptidase"/>
    <property type="match status" value="1"/>
</dbReference>
<sequence length="478" mass="52609">VYLNSIEMGKGVYGAEAASQLWFRKPAAKLSAYEAAAIAPIVEHNIERLRELFSDDSRLFVPLAEKAREEQIASITELKLSGIYINNKQHRFYPFKKLAAQVIGFVGINESFDEPTGLYGLEKLYNEDLTKGEDIYLTLDRTLQAESEKMLRELVERFDASGGSIIIQNPQTGAILTMANHPVFDPNEYGAYPLNAFINPVVQYVYEAGSVFKPLTMSIGIDTGVLTPNTTYVDAGSVTLNGKTITNWDSKAYGKVTMTRVIERSINTGAVFAVQQINRKPFIRYLKKFGFGSRTDIALPDEVLGSLANLERKYARDIDFATAAFGQGTAVTPLQLITAYGVLANGGVLMRPYLNEAEGSYVVRRVLDRESAEQVTQMMESAVEKAVAAAIPGYRIAGKTGTAQVPDFERGGYSDTYIHTFVGFAPVSNPQFIILIKLDKPGASLAGQTVVPAFRNLAQFTLNYYGIHPDNLPEVSIE</sequence>
<dbReference type="Gene3D" id="1.10.3810.10">
    <property type="entry name" value="Biosynthetic peptidoglycan transglycosylase-like"/>
    <property type="match status" value="1"/>
</dbReference>
<dbReference type="InterPro" id="IPR023346">
    <property type="entry name" value="Lysozyme-like_dom_sf"/>
</dbReference>
<evidence type="ECO:0000256" key="2">
    <source>
        <dbReference type="ARBA" id="ARBA00022645"/>
    </source>
</evidence>
<accession>A0A0F9GQY7</accession>
<dbReference type="InterPro" id="IPR001264">
    <property type="entry name" value="Glyco_trans_51"/>
</dbReference>
<comment type="caution">
    <text evidence="11">The sequence shown here is derived from an EMBL/GenBank/DDBJ whole genome shotgun (WGS) entry which is preliminary data.</text>
</comment>
<gene>
    <name evidence="11" type="ORF">LCGC14_1879020</name>
</gene>
<organism evidence="11">
    <name type="scientific">marine sediment metagenome</name>
    <dbReference type="NCBI Taxonomy" id="412755"/>
    <lineage>
        <taxon>unclassified sequences</taxon>
        <taxon>metagenomes</taxon>
        <taxon>ecological metagenomes</taxon>
    </lineage>
</organism>